<evidence type="ECO:0000313" key="3">
    <source>
        <dbReference type="Proteomes" id="UP000018208"/>
    </source>
</evidence>
<feature type="transmembrane region" description="Helical" evidence="1">
    <location>
        <begin position="102"/>
        <end position="121"/>
    </location>
</feature>
<dbReference type="RefSeq" id="XP_067762216.1">
    <property type="nucleotide sequence ID" value="XM_067909460.1"/>
</dbReference>
<accession>A0A9P8LNL9</accession>
<feature type="transmembrane region" description="Helical" evidence="1">
    <location>
        <begin position="76"/>
        <end position="96"/>
    </location>
</feature>
<feature type="transmembrane region" description="Helical" evidence="1">
    <location>
        <begin position="334"/>
        <end position="354"/>
    </location>
</feature>
<feature type="transmembrane region" description="Helical" evidence="1">
    <location>
        <begin position="251"/>
        <end position="271"/>
    </location>
</feature>
<sequence length="371" mass="43574">MHNNSVAKEKLQPIFLVQLSIVLNYSTIMIPMASMYQSQDSSYFNYLVLQFLFVQISRCGHIQYFFNDESIPSIRFYSYCNSLIITLFVSTILTIVDVKFSVFFSYLLAIPFYIEFQILLYQQQYGECFFMQILQFTSALMLFSYFPTNIPLQIGYRCLIQLIISLVQRFYYVITQDPVKKMEFRLSKIMVPFFTLHLGFFIGNSILTISLLCSGDQILIDRLQCLLTIMCRSLFFLPFPTNFNYFQTSQIVGICIFPILIIILCLALSYFSKYFSLLYMFTLLFQIIPAISLQICYLLVLPTNYILLQVQSFVMIMLTSYVDSLKSELSDHNIYLVWQCSGFCVDLFFIVFFFNKFIKIRDSKVLLNKLL</sequence>
<keyword evidence="3" id="KW-1185">Reference proteome</keyword>
<name>A0A9P8LNL9_9EUKA</name>
<keyword evidence="1" id="KW-0472">Membrane</keyword>
<evidence type="ECO:0000313" key="2">
    <source>
        <dbReference type="EMBL" id="KAH0571443.1"/>
    </source>
</evidence>
<dbReference type="Proteomes" id="UP000018208">
    <property type="component" value="Unassembled WGS sequence"/>
</dbReference>
<dbReference type="EMBL" id="AUWU02000006">
    <property type="protein sequence ID" value="KAH0571443.1"/>
    <property type="molecule type" value="Genomic_DNA"/>
</dbReference>
<protein>
    <submittedName>
        <fullName evidence="2">Transmembrane domain-containing protein</fullName>
    </submittedName>
</protein>
<dbReference type="KEGG" id="ssao:94299651"/>
<proteinExistence type="predicted"/>
<keyword evidence="1 2" id="KW-0812">Transmembrane</keyword>
<evidence type="ECO:0000256" key="1">
    <source>
        <dbReference type="SAM" id="Phobius"/>
    </source>
</evidence>
<dbReference type="AlphaFoldDB" id="A0A9P8LNL9"/>
<feature type="transmembrane region" description="Helical" evidence="1">
    <location>
        <begin position="14"/>
        <end position="37"/>
    </location>
</feature>
<feature type="transmembrane region" description="Helical" evidence="1">
    <location>
        <begin position="277"/>
        <end position="300"/>
    </location>
</feature>
<feature type="transmembrane region" description="Helical" evidence="1">
    <location>
        <begin position="193"/>
        <end position="212"/>
    </location>
</feature>
<dbReference type="GeneID" id="94299651"/>
<reference evidence="2 3" key="1">
    <citation type="journal article" date="2014" name="PLoS Genet.">
        <title>The Genome of Spironucleus salmonicida Highlights a Fish Pathogen Adapted to Fluctuating Environments.</title>
        <authorList>
            <person name="Xu F."/>
            <person name="Jerlstrom-Hultqvist J."/>
            <person name="Einarsson E."/>
            <person name="Astvaldsson A."/>
            <person name="Svard S.G."/>
            <person name="Andersson J.O."/>
        </authorList>
    </citation>
    <scope>NUCLEOTIDE SEQUENCE [LARGE SCALE GENOMIC DNA]</scope>
    <source>
        <strain evidence="2 3">ATCC 50377</strain>
    </source>
</reference>
<comment type="caution">
    <text evidence="2">The sequence shown here is derived from an EMBL/GenBank/DDBJ whole genome shotgun (WGS) entry which is preliminary data.</text>
</comment>
<gene>
    <name evidence="2" type="ORF">SS50377_25628</name>
</gene>
<keyword evidence="1" id="KW-1133">Transmembrane helix</keyword>
<feature type="transmembrane region" description="Helical" evidence="1">
    <location>
        <begin position="128"/>
        <end position="148"/>
    </location>
</feature>
<organism evidence="2 3">
    <name type="scientific">Spironucleus salmonicida</name>
    <dbReference type="NCBI Taxonomy" id="348837"/>
    <lineage>
        <taxon>Eukaryota</taxon>
        <taxon>Metamonada</taxon>
        <taxon>Diplomonadida</taxon>
        <taxon>Hexamitidae</taxon>
        <taxon>Hexamitinae</taxon>
        <taxon>Spironucleus</taxon>
    </lineage>
</organism>